<evidence type="ECO:0000313" key="2">
    <source>
        <dbReference type="Proteomes" id="UP000634136"/>
    </source>
</evidence>
<keyword evidence="2" id="KW-1185">Reference proteome</keyword>
<dbReference type="AlphaFoldDB" id="A0A834T451"/>
<proteinExistence type="predicted"/>
<name>A0A834T451_9FABA</name>
<dbReference type="Proteomes" id="UP000634136">
    <property type="component" value="Unassembled WGS sequence"/>
</dbReference>
<dbReference type="EMBL" id="JAAIUW010000011">
    <property type="protein sequence ID" value="KAF7809129.1"/>
    <property type="molecule type" value="Genomic_DNA"/>
</dbReference>
<protein>
    <submittedName>
        <fullName evidence="1">Uncharacterized protein</fullName>
    </submittedName>
</protein>
<reference evidence="1" key="1">
    <citation type="submission" date="2020-09" db="EMBL/GenBank/DDBJ databases">
        <title>Genome-Enabled Discovery of Anthraquinone Biosynthesis in Senna tora.</title>
        <authorList>
            <person name="Kang S.-H."/>
            <person name="Pandey R.P."/>
            <person name="Lee C.-M."/>
            <person name="Sim J.-S."/>
            <person name="Jeong J.-T."/>
            <person name="Choi B.-S."/>
            <person name="Jung M."/>
            <person name="Ginzburg D."/>
            <person name="Zhao K."/>
            <person name="Won S.Y."/>
            <person name="Oh T.-J."/>
            <person name="Yu Y."/>
            <person name="Kim N.-H."/>
            <person name="Lee O.R."/>
            <person name="Lee T.-H."/>
            <person name="Bashyal P."/>
            <person name="Kim T.-S."/>
            <person name="Lee W.-H."/>
            <person name="Kawkins C."/>
            <person name="Kim C.-K."/>
            <person name="Kim J.S."/>
            <person name="Ahn B.O."/>
            <person name="Rhee S.Y."/>
            <person name="Sohng J.K."/>
        </authorList>
    </citation>
    <scope>NUCLEOTIDE SEQUENCE</scope>
    <source>
        <tissue evidence="1">Leaf</tissue>
    </source>
</reference>
<organism evidence="1 2">
    <name type="scientific">Senna tora</name>
    <dbReference type="NCBI Taxonomy" id="362788"/>
    <lineage>
        <taxon>Eukaryota</taxon>
        <taxon>Viridiplantae</taxon>
        <taxon>Streptophyta</taxon>
        <taxon>Embryophyta</taxon>
        <taxon>Tracheophyta</taxon>
        <taxon>Spermatophyta</taxon>
        <taxon>Magnoliopsida</taxon>
        <taxon>eudicotyledons</taxon>
        <taxon>Gunneridae</taxon>
        <taxon>Pentapetalae</taxon>
        <taxon>rosids</taxon>
        <taxon>fabids</taxon>
        <taxon>Fabales</taxon>
        <taxon>Fabaceae</taxon>
        <taxon>Caesalpinioideae</taxon>
        <taxon>Cassia clade</taxon>
        <taxon>Senna</taxon>
    </lineage>
</organism>
<evidence type="ECO:0000313" key="1">
    <source>
        <dbReference type="EMBL" id="KAF7809129.1"/>
    </source>
</evidence>
<sequence length="25" mass="2639">MGKFDKGAKSEGKLLVFSPKIAMGV</sequence>
<accession>A0A834T451</accession>
<comment type="caution">
    <text evidence="1">The sequence shown here is derived from an EMBL/GenBank/DDBJ whole genome shotgun (WGS) entry which is preliminary data.</text>
</comment>
<gene>
    <name evidence="1" type="ORF">G2W53_035872</name>
</gene>